<feature type="compositionally biased region" description="Pro residues" evidence="1">
    <location>
        <begin position="141"/>
        <end position="158"/>
    </location>
</feature>
<keyword evidence="3" id="KW-1185">Reference proteome</keyword>
<dbReference type="Proteomes" id="UP001489004">
    <property type="component" value="Unassembled WGS sequence"/>
</dbReference>
<dbReference type="Gene3D" id="2.70.98.10">
    <property type="match status" value="2"/>
</dbReference>
<dbReference type="GO" id="GO:0047938">
    <property type="term" value="F:glucose-6-phosphate 1-epimerase activity"/>
    <property type="evidence" value="ECO:0007669"/>
    <property type="project" value="TreeGrafter"/>
</dbReference>
<name>A0AAW1P5L2_9CHLO</name>
<comment type="caution">
    <text evidence="2">The sequence shown here is derived from an EMBL/GenBank/DDBJ whole genome shotgun (WGS) entry which is preliminary data.</text>
</comment>
<reference evidence="2 3" key="1">
    <citation type="journal article" date="2024" name="Nat. Commun.">
        <title>Phylogenomics reveals the evolutionary origins of lichenization in chlorophyte algae.</title>
        <authorList>
            <person name="Puginier C."/>
            <person name="Libourel C."/>
            <person name="Otte J."/>
            <person name="Skaloud P."/>
            <person name="Haon M."/>
            <person name="Grisel S."/>
            <person name="Petersen M."/>
            <person name="Berrin J.G."/>
            <person name="Delaux P.M."/>
            <person name="Dal Grande F."/>
            <person name="Keller J."/>
        </authorList>
    </citation>
    <scope>NUCLEOTIDE SEQUENCE [LARGE SCALE GENOMIC DNA]</scope>
    <source>
        <strain evidence="2 3">SAG 2043</strain>
    </source>
</reference>
<feature type="region of interest" description="Disordered" evidence="1">
    <location>
        <begin position="1"/>
        <end position="291"/>
    </location>
</feature>
<dbReference type="GO" id="GO:0030246">
    <property type="term" value="F:carbohydrate binding"/>
    <property type="evidence" value="ECO:0007669"/>
    <property type="project" value="InterPro"/>
</dbReference>
<dbReference type="InterPro" id="IPR014718">
    <property type="entry name" value="GH-type_carb-bd"/>
</dbReference>
<dbReference type="PANTHER" id="PTHR11122:SF13">
    <property type="entry name" value="GLUCOSE-6-PHOSPHATE 1-EPIMERASE"/>
    <property type="match status" value="1"/>
</dbReference>
<evidence type="ECO:0000313" key="3">
    <source>
        <dbReference type="Proteomes" id="UP001489004"/>
    </source>
</evidence>
<feature type="region of interest" description="Disordered" evidence="1">
    <location>
        <begin position="446"/>
        <end position="490"/>
    </location>
</feature>
<dbReference type="AlphaFoldDB" id="A0AAW1P5L2"/>
<feature type="compositionally biased region" description="Basic and acidic residues" evidence="1">
    <location>
        <begin position="187"/>
        <end position="200"/>
    </location>
</feature>
<proteinExistence type="predicted"/>
<dbReference type="InterPro" id="IPR011013">
    <property type="entry name" value="Gal_mutarotase_sf_dom"/>
</dbReference>
<evidence type="ECO:0000313" key="2">
    <source>
        <dbReference type="EMBL" id="KAK9805629.1"/>
    </source>
</evidence>
<feature type="compositionally biased region" description="Basic and acidic residues" evidence="1">
    <location>
        <begin position="454"/>
        <end position="463"/>
    </location>
</feature>
<evidence type="ECO:0008006" key="4">
    <source>
        <dbReference type="Google" id="ProtNLM"/>
    </source>
</evidence>
<feature type="compositionally biased region" description="Acidic residues" evidence="1">
    <location>
        <begin position="246"/>
        <end position="291"/>
    </location>
</feature>
<dbReference type="SUPFAM" id="SSF74650">
    <property type="entry name" value="Galactose mutarotase-like"/>
    <property type="match status" value="2"/>
</dbReference>
<feature type="compositionally biased region" description="Polar residues" evidence="1">
    <location>
        <begin position="468"/>
        <end position="490"/>
    </location>
</feature>
<dbReference type="Pfam" id="PF01263">
    <property type="entry name" value="Aldose_epim"/>
    <property type="match status" value="1"/>
</dbReference>
<feature type="compositionally biased region" description="Pro residues" evidence="1">
    <location>
        <begin position="201"/>
        <end position="210"/>
    </location>
</feature>
<dbReference type="InterPro" id="IPR008183">
    <property type="entry name" value="Aldose_1/G6P_1-epimerase"/>
</dbReference>
<feature type="compositionally biased region" description="Pro residues" evidence="1">
    <location>
        <begin position="93"/>
        <end position="103"/>
    </location>
</feature>
<protein>
    <recommendedName>
        <fullName evidence="4">Glucose-6-phosphate 1-epimerase</fullName>
    </recommendedName>
</protein>
<dbReference type="GO" id="GO:0005737">
    <property type="term" value="C:cytoplasm"/>
    <property type="evidence" value="ECO:0007669"/>
    <property type="project" value="TreeGrafter"/>
</dbReference>
<sequence>MPGSVWLKAVARKGGTMPDIPQEWSPPGDPDGGSAPPEFTPPTDPMPGIGSPPEYSPPEREPPSPGPGRTPMRPLPPEEEPKIPDPEGDPLKNPQPGPAPPQEPEAEPETDSRMSWGVARASQGIPEIPQEWKPPRDPGGTPAPPEFIPPSDPKPGTPGVPEIYPDPDRPKKAPGPSRPMRPLPPDEDPKIPDPEDDPLKNPKPGPAPPEQPDRASGAVSGTLRQRASSSRSSGGATAALPHNMQDESDEEEEEEEEVYAQTEEDAHDDEEDAVGDDEEYDEEVYSDEDGAGSEVAEYIEYCQDTFQIDGLIEIDAGVGGLPVITLKHPTGASAQLYMHGANVTSWRKPNGREILYVRSDSQFDGLTPIKGGIPISFPQYGRGQLPADGFARELHWSLYETVRSPLFATDPAPTVSLIAEEDDDTLQVWPHRFQAMYTVSLMQTDEFEPLPGNDPEHFARDGGAESMEPSSKSSADTGSGPSWRLQSKTSYAEVEKEVPEETPIQLRCVLQIANTDDEPFTFTTALQGHFATADLRTTNQGYVRTLGLGGKYVFDYSMDPAHPKVGVDEADYVYFGADRLERVYVDSHKGDVKFCPGDPTHIEVRSREGFKDLGVANPYLGAPNDYAHFASLQPACVTRPVTLAPGETWKGEVVFRNREVYWQTPLFEMGPTLATPGFENISTKRTMPPIARPATARQAAMY</sequence>
<evidence type="ECO:0000256" key="1">
    <source>
        <dbReference type="SAM" id="MobiDB-lite"/>
    </source>
</evidence>
<dbReference type="GO" id="GO:0005975">
    <property type="term" value="P:carbohydrate metabolic process"/>
    <property type="evidence" value="ECO:0007669"/>
    <property type="project" value="InterPro"/>
</dbReference>
<accession>A0AAW1P5L2</accession>
<dbReference type="PANTHER" id="PTHR11122">
    <property type="entry name" value="APOSPORY-ASSOCIATED PROTEIN C-RELATED"/>
    <property type="match status" value="1"/>
</dbReference>
<gene>
    <name evidence="2" type="ORF">WJX72_009001</name>
</gene>
<dbReference type="EMBL" id="JALJOR010000015">
    <property type="protein sequence ID" value="KAK9805629.1"/>
    <property type="molecule type" value="Genomic_DNA"/>
</dbReference>
<organism evidence="2 3">
    <name type="scientific">[Myrmecia] bisecta</name>
    <dbReference type="NCBI Taxonomy" id="41462"/>
    <lineage>
        <taxon>Eukaryota</taxon>
        <taxon>Viridiplantae</taxon>
        <taxon>Chlorophyta</taxon>
        <taxon>core chlorophytes</taxon>
        <taxon>Trebouxiophyceae</taxon>
        <taxon>Trebouxiales</taxon>
        <taxon>Trebouxiaceae</taxon>
        <taxon>Myrmecia</taxon>
    </lineage>
</organism>
<feature type="compositionally biased region" description="Low complexity" evidence="1">
    <location>
        <begin position="226"/>
        <end position="236"/>
    </location>
</feature>